<dbReference type="STRING" id="1802555.A2755_00165"/>
<name>A0A1F8DSB1_9BACT</name>
<gene>
    <name evidence="1" type="ORF">A2755_00165</name>
</gene>
<sequence length="166" mass="19096">MSKNKDSEILDKEENRRTAYNIIGVAGEYFVAAELSRRGWIAAMTIKNTPNIDVIATTPDGHRTLNIQVKTRSIGNRQGWILNKGIETLVPGDNFYIAFVDLKGKDEKPDYFLIPKNLFAKWIAKRHQEWLIAPGRAGRAHVDNPIRAFDKPQFNVFEQYHNNWDI</sequence>
<dbReference type="AlphaFoldDB" id="A0A1F8DSB1"/>
<dbReference type="Gene3D" id="3.40.1350.10">
    <property type="match status" value="1"/>
</dbReference>
<evidence type="ECO:0000313" key="1">
    <source>
        <dbReference type="EMBL" id="OGM91511.1"/>
    </source>
</evidence>
<reference evidence="1 2" key="1">
    <citation type="journal article" date="2016" name="Nat. Commun.">
        <title>Thousands of microbial genomes shed light on interconnected biogeochemical processes in an aquifer system.</title>
        <authorList>
            <person name="Anantharaman K."/>
            <person name="Brown C.T."/>
            <person name="Hug L.A."/>
            <person name="Sharon I."/>
            <person name="Castelle C.J."/>
            <person name="Probst A.J."/>
            <person name="Thomas B.C."/>
            <person name="Singh A."/>
            <person name="Wilkins M.J."/>
            <person name="Karaoz U."/>
            <person name="Brodie E.L."/>
            <person name="Williams K.H."/>
            <person name="Hubbard S.S."/>
            <person name="Banfield J.F."/>
        </authorList>
    </citation>
    <scope>NUCLEOTIDE SEQUENCE [LARGE SCALE GENOMIC DNA]</scope>
</reference>
<dbReference type="GO" id="GO:0003676">
    <property type="term" value="F:nucleic acid binding"/>
    <property type="evidence" value="ECO:0007669"/>
    <property type="project" value="InterPro"/>
</dbReference>
<accession>A0A1F8DSB1</accession>
<dbReference type="InterPro" id="IPR011856">
    <property type="entry name" value="tRNA_endonuc-like_dom_sf"/>
</dbReference>
<evidence type="ECO:0000313" key="2">
    <source>
        <dbReference type="Proteomes" id="UP000177029"/>
    </source>
</evidence>
<dbReference type="Proteomes" id="UP000177029">
    <property type="component" value="Unassembled WGS sequence"/>
</dbReference>
<comment type="caution">
    <text evidence="1">The sequence shown here is derived from an EMBL/GenBank/DDBJ whole genome shotgun (WGS) entry which is preliminary data.</text>
</comment>
<proteinExistence type="predicted"/>
<organism evidence="1 2">
    <name type="scientific">Candidatus Wolfebacteria bacterium RIFCSPHIGHO2_01_FULL_48_22</name>
    <dbReference type="NCBI Taxonomy" id="1802555"/>
    <lineage>
        <taxon>Bacteria</taxon>
        <taxon>Candidatus Wolfeibacteriota</taxon>
    </lineage>
</organism>
<evidence type="ECO:0008006" key="3">
    <source>
        <dbReference type="Google" id="ProtNLM"/>
    </source>
</evidence>
<protein>
    <recommendedName>
        <fullName evidence="3">Aspartate ammonia-lyase</fullName>
    </recommendedName>
</protein>
<dbReference type="EMBL" id="MGIP01000010">
    <property type="protein sequence ID" value="OGM91511.1"/>
    <property type="molecule type" value="Genomic_DNA"/>
</dbReference>